<reference evidence="3 4" key="1">
    <citation type="journal article" date="2014" name="Int. J. Syst. Evol. Microbiol.">
        <title>Complete genome sequence of Corynebacterium casei LMG S-19264T (=DSM 44701T), isolated from a smear-ripened cheese.</title>
        <authorList>
            <consortium name="US DOE Joint Genome Institute (JGI-PGF)"/>
            <person name="Walter F."/>
            <person name="Albersmeier A."/>
            <person name="Kalinowski J."/>
            <person name="Ruckert C."/>
        </authorList>
    </citation>
    <scope>NUCLEOTIDE SEQUENCE [LARGE SCALE GENOMIC DNA]</scope>
    <source>
        <strain evidence="3 4">KCTC 19473</strain>
    </source>
</reference>
<evidence type="ECO:0000256" key="1">
    <source>
        <dbReference type="SAM" id="MobiDB-lite"/>
    </source>
</evidence>
<feature type="chain" id="PRO_5036836001" evidence="2">
    <location>
        <begin position="21"/>
        <end position="168"/>
    </location>
</feature>
<accession>A0A918XI42</accession>
<dbReference type="RefSeq" id="WP_230480189.1">
    <property type="nucleotide sequence ID" value="NZ_BMXL01000022.1"/>
</dbReference>
<dbReference type="AlphaFoldDB" id="A0A918XI42"/>
<keyword evidence="4" id="KW-1185">Reference proteome</keyword>
<dbReference type="EMBL" id="BMXL01000022">
    <property type="protein sequence ID" value="GHD31751.1"/>
    <property type="molecule type" value="Genomic_DNA"/>
</dbReference>
<protein>
    <submittedName>
        <fullName evidence="3">Uncharacterized protein</fullName>
    </submittedName>
</protein>
<gene>
    <name evidence="3" type="ORF">GCM10007147_34680</name>
</gene>
<dbReference type="Proteomes" id="UP000654947">
    <property type="component" value="Unassembled WGS sequence"/>
</dbReference>
<feature type="signal peptide" evidence="2">
    <location>
        <begin position="1"/>
        <end position="20"/>
    </location>
</feature>
<comment type="caution">
    <text evidence="3">The sequence shown here is derived from an EMBL/GenBank/DDBJ whole genome shotgun (WGS) entry which is preliminary data.</text>
</comment>
<sequence>MSPVPALVCALLLCGVPPHATGPTDARPAPEPTTFASVGGPSAVPVPVPVSGGEGPEPDLPESATAPAPGPALSPEPDATPTTPAGPSGTPETDPAADPSREDTPVVRYTVASPQPTTTPAGVLGHISTGLLATLGLLVLGLRLSVGWPRFPDPYLGRRRRSPARRCG</sequence>
<proteinExistence type="predicted"/>
<feature type="region of interest" description="Disordered" evidence="1">
    <location>
        <begin position="21"/>
        <end position="104"/>
    </location>
</feature>
<feature type="compositionally biased region" description="Low complexity" evidence="1">
    <location>
        <begin position="75"/>
        <end position="93"/>
    </location>
</feature>
<feature type="compositionally biased region" description="Low complexity" evidence="1">
    <location>
        <begin position="36"/>
        <end position="51"/>
    </location>
</feature>
<evidence type="ECO:0000256" key="2">
    <source>
        <dbReference type="SAM" id="SignalP"/>
    </source>
</evidence>
<organism evidence="3 4">
    <name type="scientific">Nocardiopsis kunsanensis</name>
    <dbReference type="NCBI Taxonomy" id="141693"/>
    <lineage>
        <taxon>Bacteria</taxon>
        <taxon>Bacillati</taxon>
        <taxon>Actinomycetota</taxon>
        <taxon>Actinomycetes</taxon>
        <taxon>Streptosporangiales</taxon>
        <taxon>Nocardiopsidaceae</taxon>
        <taxon>Nocardiopsis</taxon>
    </lineage>
</organism>
<keyword evidence="2" id="KW-0732">Signal</keyword>
<evidence type="ECO:0000313" key="4">
    <source>
        <dbReference type="Proteomes" id="UP000654947"/>
    </source>
</evidence>
<name>A0A918XI42_9ACTN</name>
<evidence type="ECO:0000313" key="3">
    <source>
        <dbReference type="EMBL" id="GHD31751.1"/>
    </source>
</evidence>